<evidence type="ECO:0000313" key="2">
    <source>
        <dbReference type="EMBL" id="KAL3796754.1"/>
    </source>
</evidence>
<dbReference type="InterPro" id="IPR029045">
    <property type="entry name" value="ClpP/crotonase-like_dom_sf"/>
</dbReference>
<dbReference type="AlphaFoldDB" id="A0ABD3QA24"/>
<proteinExistence type="inferred from homology"/>
<dbReference type="CDD" id="cd06558">
    <property type="entry name" value="crotonase-like"/>
    <property type="match status" value="1"/>
</dbReference>
<keyword evidence="3" id="KW-1185">Reference proteome</keyword>
<comment type="similarity">
    <text evidence="1">Belongs to the enoyl-CoA hydratase/isomerase family.</text>
</comment>
<reference evidence="2 3" key="1">
    <citation type="journal article" date="2020" name="G3 (Bethesda)">
        <title>Improved Reference Genome for Cyclotella cryptica CCMP332, a Model for Cell Wall Morphogenesis, Salinity Adaptation, and Lipid Production in Diatoms (Bacillariophyta).</title>
        <authorList>
            <person name="Roberts W.R."/>
            <person name="Downey K.M."/>
            <person name="Ruck E.C."/>
            <person name="Traller J.C."/>
            <person name="Alverson A.J."/>
        </authorList>
    </citation>
    <scope>NUCLEOTIDE SEQUENCE [LARGE SCALE GENOMIC DNA]</scope>
    <source>
        <strain evidence="2 3">CCMP332</strain>
    </source>
</reference>
<sequence>MATAAASAESDQVVLVRRVTLPLSQKVAIIISINRPEKKNCFNTNVCHKLAQVFHDIAQEIQLLDMLKLDGQGSNSDDEDDASKESVAAVIFTGEGSSFCAGADLSDPPNPLHQSSDLPHHLRWNPVYQMSKVGVPIIGALRGHVITGGFELALACDILIGDSTTKFRDTHVKFGLAPCWGLSQRLSQRIGPGRAKIVSFSALPVNADVAHAWGLLDEVASLPSTKKIDLEDIDPDNHSLHRAIELADSIGANDNLMIRRYKRAMIEGMDMAGSRRERELGLAHYLEVVGDGHTFEGAKEFIADEDRPRFESKL</sequence>
<dbReference type="SUPFAM" id="SSF52096">
    <property type="entry name" value="ClpP/crotonase"/>
    <property type="match status" value="1"/>
</dbReference>
<dbReference type="Pfam" id="PF00378">
    <property type="entry name" value="ECH_1"/>
    <property type="match status" value="1"/>
</dbReference>
<gene>
    <name evidence="2" type="ORF">HJC23_010901</name>
</gene>
<dbReference type="EMBL" id="JABMIG020000060">
    <property type="protein sequence ID" value="KAL3796754.1"/>
    <property type="molecule type" value="Genomic_DNA"/>
</dbReference>
<organism evidence="2 3">
    <name type="scientific">Cyclotella cryptica</name>
    <dbReference type="NCBI Taxonomy" id="29204"/>
    <lineage>
        <taxon>Eukaryota</taxon>
        <taxon>Sar</taxon>
        <taxon>Stramenopiles</taxon>
        <taxon>Ochrophyta</taxon>
        <taxon>Bacillariophyta</taxon>
        <taxon>Coscinodiscophyceae</taxon>
        <taxon>Thalassiosirophycidae</taxon>
        <taxon>Stephanodiscales</taxon>
        <taxon>Stephanodiscaceae</taxon>
        <taxon>Cyclotella</taxon>
    </lineage>
</organism>
<dbReference type="PANTHER" id="PTHR43802:SF1">
    <property type="entry name" value="IP11341P-RELATED"/>
    <property type="match status" value="1"/>
</dbReference>
<evidence type="ECO:0000313" key="3">
    <source>
        <dbReference type="Proteomes" id="UP001516023"/>
    </source>
</evidence>
<dbReference type="Proteomes" id="UP001516023">
    <property type="component" value="Unassembled WGS sequence"/>
</dbReference>
<evidence type="ECO:0008006" key="4">
    <source>
        <dbReference type="Google" id="ProtNLM"/>
    </source>
</evidence>
<name>A0ABD3QA24_9STRA</name>
<dbReference type="InterPro" id="IPR001753">
    <property type="entry name" value="Enoyl-CoA_hydra/iso"/>
</dbReference>
<dbReference type="PANTHER" id="PTHR43802">
    <property type="entry name" value="ENOYL-COA HYDRATASE"/>
    <property type="match status" value="1"/>
</dbReference>
<accession>A0ABD3QA24</accession>
<evidence type="ECO:0000256" key="1">
    <source>
        <dbReference type="ARBA" id="ARBA00005254"/>
    </source>
</evidence>
<dbReference type="Gene3D" id="3.90.226.10">
    <property type="entry name" value="2-enoyl-CoA Hydratase, Chain A, domain 1"/>
    <property type="match status" value="1"/>
</dbReference>
<comment type="caution">
    <text evidence="2">The sequence shown here is derived from an EMBL/GenBank/DDBJ whole genome shotgun (WGS) entry which is preliminary data.</text>
</comment>
<protein>
    <recommendedName>
        <fullName evidence="4">Enoyl-CoA hydratase</fullName>
    </recommendedName>
</protein>